<dbReference type="AlphaFoldDB" id="A0A2X4VGS9"/>
<dbReference type="SUPFAM" id="SSF111331">
    <property type="entry name" value="NAD kinase/diacylglycerol kinase-like"/>
    <property type="match status" value="1"/>
</dbReference>
<reference evidence="1 2" key="1">
    <citation type="submission" date="2018-06" db="EMBL/GenBank/DDBJ databases">
        <authorList>
            <consortium name="Pathogen Informatics"/>
            <person name="Doyle S."/>
        </authorList>
    </citation>
    <scope>NUCLEOTIDE SEQUENCE [LARGE SCALE GENOMIC DNA]</scope>
    <source>
        <strain evidence="1 2">NCTC12961</strain>
    </source>
</reference>
<name>A0A2X4VGS9_SERPL</name>
<gene>
    <name evidence="1" type="primary">yegS_2</name>
    <name evidence="1" type="ORF">NCTC12961_04432</name>
</gene>
<accession>A0A2X4VGS9</accession>
<sequence>MRRTRITFNLDGEPLKGTHFRIEVLPNAIECRLPPNCELLG</sequence>
<proteinExistence type="predicted"/>
<keyword evidence="1" id="KW-0808">Transferase</keyword>
<evidence type="ECO:0000313" key="1">
    <source>
        <dbReference type="EMBL" id="SQI44560.1"/>
    </source>
</evidence>
<dbReference type="GO" id="GO:0016301">
    <property type="term" value="F:kinase activity"/>
    <property type="evidence" value="ECO:0007669"/>
    <property type="project" value="UniProtKB-KW"/>
</dbReference>
<evidence type="ECO:0000313" key="2">
    <source>
        <dbReference type="Proteomes" id="UP000248897"/>
    </source>
</evidence>
<protein>
    <submittedName>
        <fullName evidence="1">Probable lipid kinase YegS</fullName>
        <ecNumber evidence="1">2.7.1.-</ecNumber>
    </submittedName>
</protein>
<keyword evidence="1" id="KW-0418">Kinase</keyword>
<organism evidence="1 2">
    <name type="scientific">Serratia plymuthica</name>
    <dbReference type="NCBI Taxonomy" id="82996"/>
    <lineage>
        <taxon>Bacteria</taxon>
        <taxon>Pseudomonadati</taxon>
        <taxon>Pseudomonadota</taxon>
        <taxon>Gammaproteobacteria</taxon>
        <taxon>Enterobacterales</taxon>
        <taxon>Yersiniaceae</taxon>
        <taxon>Serratia</taxon>
    </lineage>
</organism>
<dbReference type="EC" id="2.7.1.-" evidence="1"/>
<dbReference type="Proteomes" id="UP000248897">
    <property type="component" value="Chromosome 1"/>
</dbReference>
<dbReference type="EMBL" id="LS483469">
    <property type="protein sequence ID" value="SQI44560.1"/>
    <property type="molecule type" value="Genomic_DNA"/>
</dbReference>
<dbReference type="InterPro" id="IPR016064">
    <property type="entry name" value="NAD/diacylglycerol_kinase_sf"/>
</dbReference>